<dbReference type="InterPro" id="IPR019835">
    <property type="entry name" value="SWIB_domain"/>
</dbReference>
<keyword evidence="2" id="KW-0805">Transcription regulation</keyword>
<comment type="subcellular location">
    <subcellularLocation>
        <location evidence="1">Nucleus</location>
    </subcellularLocation>
</comment>
<evidence type="ECO:0000256" key="4">
    <source>
        <dbReference type="ARBA" id="ARBA00023242"/>
    </source>
</evidence>
<evidence type="ECO:0000256" key="1">
    <source>
        <dbReference type="ARBA" id="ARBA00004123"/>
    </source>
</evidence>
<dbReference type="FunFam" id="1.10.245.10:FF:000004">
    <property type="entry name" value="Upstream activation factor subunit"/>
    <property type="match status" value="1"/>
</dbReference>
<evidence type="ECO:0008006" key="10">
    <source>
        <dbReference type="Google" id="ProtNLM"/>
    </source>
</evidence>
<protein>
    <recommendedName>
        <fullName evidence="10">DM2 domain-containing protein</fullName>
    </recommendedName>
</protein>
<dbReference type="Pfam" id="PF02201">
    <property type="entry name" value="SWIB"/>
    <property type="match status" value="1"/>
</dbReference>
<proteinExistence type="predicted"/>
<dbReference type="EMBL" id="NAJL01000029">
    <property type="protein sequence ID" value="TKA26352.1"/>
    <property type="molecule type" value="Genomic_DNA"/>
</dbReference>
<feature type="region of interest" description="Disordered" evidence="5">
    <location>
        <begin position="65"/>
        <end position="230"/>
    </location>
</feature>
<evidence type="ECO:0000259" key="7">
    <source>
        <dbReference type="PROSITE" id="PS51998"/>
    </source>
</evidence>
<dbReference type="SUPFAM" id="SSF47592">
    <property type="entry name" value="SWIB/MDM2 domain"/>
    <property type="match status" value="1"/>
</dbReference>
<feature type="compositionally biased region" description="Acidic residues" evidence="5">
    <location>
        <begin position="119"/>
        <end position="129"/>
    </location>
</feature>
<dbReference type="PANTHER" id="PTHR13844">
    <property type="entry name" value="SWI/SNF-RELATED MATRIX-ASSOCIATED ACTIN-DEPENDENT REGULATOR OF CHROMATIN SUBFAMILY D"/>
    <property type="match status" value="1"/>
</dbReference>
<keyword evidence="9" id="KW-1185">Reference proteome</keyword>
<dbReference type="OrthoDB" id="10251073at2759"/>
<feature type="domain" description="DM2" evidence="6">
    <location>
        <begin position="225"/>
        <end position="302"/>
    </location>
</feature>
<dbReference type="SUPFAM" id="SSF109715">
    <property type="entry name" value="DEK C-terminal domain"/>
    <property type="match status" value="1"/>
</dbReference>
<dbReference type="GO" id="GO:0001181">
    <property type="term" value="F:RNA polymerase I general transcription initiation factor activity"/>
    <property type="evidence" value="ECO:0007669"/>
    <property type="project" value="UniProtKB-ARBA"/>
</dbReference>
<gene>
    <name evidence="8" type="ORF">B0A50_05131</name>
</gene>
<dbReference type="Pfam" id="PF08766">
    <property type="entry name" value="DEK_C"/>
    <property type="match status" value="1"/>
</dbReference>
<dbReference type="PROSITE" id="PS51925">
    <property type="entry name" value="SWIB_MDM2"/>
    <property type="match status" value="1"/>
</dbReference>
<dbReference type="PROSITE" id="PS51998">
    <property type="entry name" value="DEK_C"/>
    <property type="match status" value="1"/>
</dbReference>
<dbReference type="AlphaFoldDB" id="A0A4U0TWE1"/>
<evidence type="ECO:0000313" key="9">
    <source>
        <dbReference type="Proteomes" id="UP000308549"/>
    </source>
</evidence>
<dbReference type="Proteomes" id="UP000308549">
    <property type="component" value="Unassembled WGS sequence"/>
</dbReference>
<evidence type="ECO:0000256" key="5">
    <source>
        <dbReference type="SAM" id="MobiDB-lite"/>
    </source>
</evidence>
<feature type="compositionally biased region" description="Basic and acidic residues" evidence="5">
    <location>
        <begin position="147"/>
        <end position="170"/>
    </location>
</feature>
<dbReference type="Gene3D" id="1.10.245.10">
    <property type="entry name" value="SWIB/MDM2 domain"/>
    <property type="match status" value="1"/>
</dbReference>
<feature type="compositionally biased region" description="Polar residues" evidence="5">
    <location>
        <begin position="70"/>
        <end position="94"/>
    </location>
</feature>
<name>A0A4U0TWE1_9PEZI</name>
<dbReference type="SMART" id="SM00151">
    <property type="entry name" value="SWIB"/>
    <property type="match status" value="1"/>
</dbReference>
<dbReference type="GO" id="GO:0000500">
    <property type="term" value="C:RNA polymerase I upstream activating factor complex"/>
    <property type="evidence" value="ECO:0007669"/>
    <property type="project" value="UniProtKB-ARBA"/>
</dbReference>
<dbReference type="CDD" id="cd10567">
    <property type="entry name" value="SWIB-MDM2_like"/>
    <property type="match status" value="1"/>
</dbReference>
<accession>A0A4U0TWE1</accession>
<evidence type="ECO:0000259" key="6">
    <source>
        <dbReference type="PROSITE" id="PS51925"/>
    </source>
</evidence>
<evidence type="ECO:0000256" key="2">
    <source>
        <dbReference type="ARBA" id="ARBA00023015"/>
    </source>
</evidence>
<dbReference type="InterPro" id="IPR003121">
    <property type="entry name" value="SWIB_MDM2_domain"/>
</dbReference>
<evidence type="ECO:0000313" key="8">
    <source>
        <dbReference type="EMBL" id="TKA26352.1"/>
    </source>
</evidence>
<dbReference type="InterPro" id="IPR036885">
    <property type="entry name" value="SWIB_MDM2_dom_sf"/>
</dbReference>
<keyword evidence="3" id="KW-0804">Transcription</keyword>
<organism evidence="8 9">
    <name type="scientific">Salinomyces thailandicus</name>
    <dbReference type="NCBI Taxonomy" id="706561"/>
    <lineage>
        <taxon>Eukaryota</taxon>
        <taxon>Fungi</taxon>
        <taxon>Dikarya</taxon>
        <taxon>Ascomycota</taxon>
        <taxon>Pezizomycotina</taxon>
        <taxon>Dothideomycetes</taxon>
        <taxon>Dothideomycetidae</taxon>
        <taxon>Mycosphaerellales</taxon>
        <taxon>Teratosphaeriaceae</taxon>
        <taxon>Salinomyces</taxon>
    </lineage>
</organism>
<sequence>MASELPLDQRASYSVIIDNILATADLETISAKAIRKGLQEQVAEDLTEKKDAIKDLIMERFDKVQREAANPSNGDVETAPTTNGARHAETNNVAESVEKNGRGYEVSPPTHKRKASSPPEDDDDDDDELSDVKDSPPPKKVKKISKPKKEPKEETDEQMARRLAAEDARPGRATRGGGAKPKKAVAKKEKGKPKKKSAAKINSDVDSEVEGGSASPKPEKEKKGGFHKPMNLSVPLQDLIGESQLSRPQTVKRIWAYVREHDLQDPKDKRHIICDEKLRAVFRSDKIHMFTMNKVLAGQLWPVEE</sequence>
<feature type="compositionally biased region" description="Basic residues" evidence="5">
    <location>
        <begin position="180"/>
        <end position="198"/>
    </location>
</feature>
<evidence type="ECO:0000256" key="3">
    <source>
        <dbReference type="ARBA" id="ARBA00023163"/>
    </source>
</evidence>
<feature type="domain" description="DEK-C" evidence="7">
    <location>
        <begin position="7"/>
        <end position="62"/>
    </location>
</feature>
<dbReference type="InterPro" id="IPR014876">
    <property type="entry name" value="DEK_C"/>
</dbReference>
<reference evidence="8 9" key="1">
    <citation type="submission" date="2017-03" db="EMBL/GenBank/DDBJ databases">
        <title>Genomes of endolithic fungi from Antarctica.</title>
        <authorList>
            <person name="Coleine C."/>
            <person name="Masonjones S."/>
            <person name="Stajich J.E."/>
        </authorList>
    </citation>
    <scope>NUCLEOTIDE SEQUENCE [LARGE SCALE GENOMIC DNA]</scope>
    <source>
        <strain evidence="8 9">CCFEE 6315</strain>
    </source>
</reference>
<dbReference type="Gene3D" id="1.10.10.60">
    <property type="entry name" value="Homeodomain-like"/>
    <property type="match status" value="1"/>
</dbReference>
<keyword evidence="4" id="KW-0539">Nucleus</keyword>
<comment type="caution">
    <text evidence="8">The sequence shown here is derived from an EMBL/GenBank/DDBJ whole genome shotgun (WGS) entry which is preliminary data.</text>
</comment>